<protein>
    <submittedName>
        <fullName evidence="2">Uncharacterized protein</fullName>
    </submittedName>
</protein>
<dbReference type="EMBL" id="JANPWB010000004">
    <property type="protein sequence ID" value="KAJ1191082.1"/>
    <property type="molecule type" value="Genomic_DNA"/>
</dbReference>
<sequence length="100" mass="11243">MRLRERERAKTRHAVGPSRNAEAASELSCQGRRARRLSLVWLIILLECGSSLRAELPGMPSKASLVGLADNSFGMRKPSERLLIMDFGCWGRVREASYRV</sequence>
<reference evidence="2" key="1">
    <citation type="journal article" date="2022" name="bioRxiv">
        <title>Sequencing and chromosome-scale assembly of the giantPleurodeles waltlgenome.</title>
        <authorList>
            <person name="Brown T."/>
            <person name="Elewa A."/>
            <person name="Iarovenko S."/>
            <person name="Subramanian E."/>
            <person name="Araus A.J."/>
            <person name="Petzold A."/>
            <person name="Susuki M."/>
            <person name="Suzuki K.-i.T."/>
            <person name="Hayashi T."/>
            <person name="Toyoda A."/>
            <person name="Oliveira C."/>
            <person name="Osipova E."/>
            <person name="Leigh N.D."/>
            <person name="Simon A."/>
            <person name="Yun M.H."/>
        </authorList>
    </citation>
    <scope>NUCLEOTIDE SEQUENCE</scope>
    <source>
        <strain evidence="2">20211129_DDA</strain>
        <tissue evidence="2">Liver</tissue>
    </source>
</reference>
<organism evidence="2 3">
    <name type="scientific">Pleurodeles waltl</name>
    <name type="common">Iberian ribbed newt</name>
    <dbReference type="NCBI Taxonomy" id="8319"/>
    <lineage>
        <taxon>Eukaryota</taxon>
        <taxon>Metazoa</taxon>
        <taxon>Chordata</taxon>
        <taxon>Craniata</taxon>
        <taxon>Vertebrata</taxon>
        <taxon>Euteleostomi</taxon>
        <taxon>Amphibia</taxon>
        <taxon>Batrachia</taxon>
        <taxon>Caudata</taxon>
        <taxon>Salamandroidea</taxon>
        <taxon>Salamandridae</taxon>
        <taxon>Pleurodelinae</taxon>
        <taxon>Pleurodeles</taxon>
    </lineage>
</organism>
<gene>
    <name evidence="2" type="ORF">NDU88_000398</name>
</gene>
<accession>A0AAV7UQT6</accession>
<evidence type="ECO:0000313" key="2">
    <source>
        <dbReference type="EMBL" id="KAJ1191082.1"/>
    </source>
</evidence>
<feature type="region of interest" description="Disordered" evidence="1">
    <location>
        <begin position="1"/>
        <end position="25"/>
    </location>
</feature>
<evidence type="ECO:0000313" key="3">
    <source>
        <dbReference type="Proteomes" id="UP001066276"/>
    </source>
</evidence>
<keyword evidence="3" id="KW-1185">Reference proteome</keyword>
<evidence type="ECO:0000256" key="1">
    <source>
        <dbReference type="SAM" id="MobiDB-lite"/>
    </source>
</evidence>
<dbReference type="AlphaFoldDB" id="A0AAV7UQT6"/>
<comment type="caution">
    <text evidence="2">The sequence shown here is derived from an EMBL/GenBank/DDBJ whole genome shotgun (WGS) entry which is preliminary data.</text>
</comment>
<dbReference type="Proteomes" id="UP001066276">
    <property type="component" value="Chromosome 2_2"/>
</dbReference>
<name>A0AAV7UQT6_PLEWA</name>
<proteinExistence type="predicted"/>